<evidence type="ECO:0000256" key="1">
    <source>
        <dbReference type="SAM" id="MobiDB-lite"/>
    </source>
</evidence>
<keyword evidence="2" id="KW-0472">Membrane</keyword>
<name>A0A6G8Q4H8_9ACTN</name>
<reference evidence="3 4" key="1">
    <citation type="submission" date="2019-10" db="EMBL/GenBank/DDBJ databases">
        <title>Rubrobacter sp nov SCSIO 52090 isolated from a deep-sea sediment in the South China Sea.</title>
        <authorList>
            <person name="Chen R.W."/>
        </authorList>
    </citation>
    <scope>NUCLEOTIDE SEQUENCE [LARGE SCALE GENOMIC DNA]</scope>
    <source>
        <strain evidence="3 4">SCSIO 52909</strain>
    </source>
</reference>
<protein>
    <submittedName>
        <fullName evidence="3">Uncharacterized protein</fullName>
    </submittedName>
</protein>
<feature type="compositionally biased region" description="Polar residues" evidence="1">
    <location>
        <begin position="29"/>
        <end position="40"/>
    </location>
</feature>
<evidence type="ECO:0000256" key="2">
    <source>
        <dbReference type="SAM" id="Phobius"/>
    </source>
</evidence>
<keyword evidence="4" id="KW-1185">Reference proteome</keyword>
<evidence type="ECO:0000313" key="3">
    <source>
        <dbReference type="EMBL" id="QIN81382.1"/>
    </source>
</evidence>
<feature type="region of interest" description="Disordered" evidence="1">
    <location>
        <begin position="1"/>
        <end position="41"/>
    </location>
</feature>
<keyword evidence="2" id="KW-0812">Transmembrane</keyword>
<feature type="transmembrane region" description="Helical" evidence="2">
    <location>
        <begin position="66"/>
        <end position="86"/>
    </location>
</feature>
<organism evidence="3 4">
    <name type="scientific">Rubrobacter tropicus</name>
    <dbReference type="NCBI Taxonomy" id="2653851"/>
    <lineage>
        <taxon>Bacteria</taxon>
        <taxon>Bacillati</taxon>
        <taxon>Actinomycetota</taxon>
        <taxon>Rubrobacteria</taxon>
        <taxon>Rubrobacterales</taxon>
        <taxon>Rubrobacteraceae</taxon>
        <taxon>Rubrobacter</taxon>
    </lineage>
</organism>
<dbReference type="KEGG" id="rub:GBA63_01135"/>
<dbReference type="Proteomes" id="UP000501452">
    <property type="component" value="Chromosome"/>
</dbReference>
<accession>A0A6G8Q4H8</accession>
<proteinExistence type="predicted"/>
<dbReference type="AlphaFoldDB" id="A0A6G8Q4H8"/>
<evidence type="ECO:0000313" key="4">
    <source>
        <dbReference type="Proteomes" id="UP000501452"/>
    </source>
</evidence>
<dbReference type="EMBL" id="CP045119">
    <property type="protein sequence ID" value="QIN81382.1"/>
    <property type="molecule type" value="Genomic_DNA"/>
</dbReference>
<sequence length="109" mass="11700">MKSLPSPPKRRSESPRPIRVSLPPRPRSVSFSAVPTSLSGPLSPVRLSARAAPALRATIIAATVSINTNFLMLTSLSSLLVAFPYATIMPRNAGIFLVNSNDFWVVQLG</sequence>
<keyword evidence="2" id="KW-1133">Transmembrane helix</keyword>
<gene>
    <name evidence="3" type="ORF">GBA63_01135</name>
</gene>